<sequence length="34" mass="3912">MNDGLDRDVRWKTTSPAEELKVAVVRDWNVSRPA</sequence>
<protein>
    <submittedName>
        <fullName evidence="1">Uncharacterized protein</fullName>
    </submittedName>
</protein>
<evidence type="ECO:0000313" key="2">
    <source>
        <dbReference type="Proteomes" id="UP000580910"/>
    </source>
</evidence>
<organism evidence="1 2">
    <name type="scientific">Nocardioides ginsengisegetis</name>
    <dbReference type="NCBI Taxonomy" id="661491"/>
    <lineage>
        <taxon>Bacteria</taxon>
        <taxon>Bacillati</taxon>
        <taxon>Actinomycetota</taxon>
        <taxon>Actinomycetes</taxon>
        <taxon>Propionibacteriales</taxon>
        <taxon>Nocardioidaceae</taxon>
        <taxon>Nocardioides</taxon>
    </lineage>
</organism>
<reference evidence="1 2" key="1">
    <citation type="submission" date="2020-07" db="EMBL/GenBank/DDBJ databases">
        <title>Sequencing the genomes of 1000 actinobacteria strains.</title>
        <authorList>
            <person name="Klenk H.-P."/>
        </authorList>
    </citation>
    <scope>NUCLEOTIDE SEQUENCE [LARGE SCALE GENOMIC DNA]</scope>
    <source>
        <strain evidence="1 2">DSM 21349</strain>
    </source>
</reference>
<dbReference type="Proteomes" id="UP000580910">
    <property type="component" value="Unassembled WGS sequence"/>
</dbReference>
<keyword evidence="2" id="KW-1185">Reference proteome</keyword>
<proteinExistence type="predicted"/>
<name>A0A7W3IZW0_9ACTN</name>
<gene>
    <name evidence="1" type="ORF">FB382_001983</name>
</gene>
<dbReference type="EMBL" id="JACGXA010000001">
    <property type="protein sequence ID" value="MBA8803692.1"/>
    <property type="molecule type" value="Genomic_DNA"/>
</dbReference>
<accession>A0A7W3IZW0</accession>
<evidence type="ECO:0000313" key="1">
    <source>
        <dbReference type="EMBL" id="MBA8803692.1"/>
    </source>
</evidence>
<dbReference type="AlphaFoldDB" id="A0A7W3IZW0"/>
<comment type="caution">
    <text evidence="1">The sequence shown here is derived from an EMBL/GenBank/DDBJ whole genome shotgun (WGS) entry which is preliminary data.</text>
</comment>